<gene>
    <name evidence="1" type="ORF">KZO77_12325</name>
</gene>
<reference evidence="1 2" key="1">
    <citation type="submission" date="2021-07" db="EMBL/GenBank/DDBJ databases">
        <title>Genomic diversity and antimicrobial resistance of Prevotella spp. isolated from chronic lung disease airways.</title>
        <authorList>
            <person name="Webb K.A."/>
            <person name="Olagoke O.S."/>
            <person name="Baird T."/>
            <person name="Neill J."/>
            <person name="Pham A."/>
            <person name="Wells T.J."/>
            <person name="Ramsay K.A."/>
            <person name="Bell S.C."/>
            <person name="Sarovich D.S."/>
            <person name="Price E.P."/>
        </authorList>
    </citation>
    <scope>NUCLEOTIDE SEQUENCE [LARGE SCALE GENOMIC DNA]</scope>
    <source>
        <strain evidence="1 2">SCHI0027.S.6</strain>
    </source>
</reference>
<organism evidence="1 2">
    <name type="scientific">Prevotella melaninogenica</name>
    <dbReference type="NCBI Taxonomy" id="28132"/>
    <lineage>
        <taxon>Bacteria</taxon>
        <taxon>Pseudomonadati</taxon>
        <taxon>Bacteroidota</taxon>
        <taxon>Bacteroidia</taxon>
        <taxon>Bacteroidales</taxon>
        <taxon>Prevotellaceae</taxon>
        <taxon>Prevotella</taxon>
    </lineage>
</organism>
<evidence type="ECO:0000313" key="1">
    <source>
        <dbReference type="EMBL" id="MBW4755794.1"/>
    </source>
</evidence>
<evidence type="ECO:0008006" key="3">
    <source>
        <dbReference type="Google" id="ProtNLM"/>
    </source>
</evidence>
<evidence type="ECO:0000313" key="2">
    <source>
        <dbReference type="Proteomes" id="UP000812077"/>
    </source>
</evidence>
<dbReference type="EMBL" id="JAHXCP010000034">
    <property type="protein sequence ID" value="MBW4755794.1"/>
    <property type="molecule type" value="Genomic_DNA"/>
</dbReference>
<keyword evidence="2" id="KW-1185">Reference proteome</keyword>
<dbReference type="Proteomes" id="UP000812077">
    <property type="component" value="Unassembled WGS sequence"/>
</dbReference>
<protein>
    <recommendedName>
        <fullName evidence="3">HU domain-containing protein</fullName>
    </recommendedName>
</protein>
<sequence>MKYIKLFITESKLASKGDFAQATIRGIEDATGENFSSAHPKLLQDIVCHALSLAHGVEIEGNRGFTYTFPFNLS</sequence>
<name>A0ABS6Y8G7_9BACT</name>
<dbReference type="RefSeq" id="WP_219434172.1">
    <property type="nucleotide sequence ID" value="NZ_JAHXCP010000034.1"/>
</dbReference>
<comment type="caution">
    <text evidence="1">The sequence shown here is derived from an EMBL/GenBank/DDBJ whole genome shotgun (WGS) entry which is preliminary data.</text>
</comment>
<accession>A0ABS6Y8G7</accession>
<proteinExistence type="predicted"/>